<comment type="catalytic activity">
    <reaction evidence="5">
        <text>[molybdopterin-synthase sulfur-carrier protein]-C-terminal Gly-Gly + ATP + H(+) = [molybdopterin-synthase sulfur-carrier protein]-C-terminal Gly-Gly-AMP + diphosphate</text>
        <dbReference type="Rhea" id="RHEA:43616"/>
        <dbReference type="Rhea" id="RHEA-COMP:12159"/>
        <dbReference type="Rhea" id="RHEA-COMP:12202"/>
        <dbReference type="ChEBI" id="CHEBI:15378"/>
        <dbReference type="ChEBI" id="CHEBI:30616"/>
        <dbReference type="ChEBI" id="CHEBI:33019"/>
        <dbReference type="ChEBI" id="CHEBI:90618"/>
        <dbReference type="ChEBI" id="CHEBI:90778"/>
        <dbReference type="EC" id="2.7.7.80"/>
    </reaction>
</comment>
<evidence type="ECO:0000313" key="14">
    <source>
        <dbReference type="EMBL" id="KAA5605093.1"/>
    </source>
</evidence>
<dbReference type="FunFam" id="3.40.50.720:FF:000033">
    <property type="entry name" value="Adenylyltransferase and sulfurtransferase MOCS3"/>
    <property type="match status" value="1"/>
</dbReference>
<evidence type="ECO:0000256" key="6">
    <source>
        <dbReference type="ARBA" id="ARBA00055169"/>
    </source>
</evidence>
<keyword evidence="4" id="KW-0067">ATP-binding</keyword>
<comment type="subunit">
    <text evidence="7">Homodimer. Forms a stable heterotetrameric complex of 2 MoeB and 2 MoaD during adenylation of MoaD.</text>
</comment>
<evidence type="ECO:0000256" key="12">
    <source>
        <dbReference type="ARBA" id="ARBA00078531"/>
    </source>
</evidence>
<keyword evidence="14" id="KW-0548">Nucleotidyltransferase</keyword>
<evidence type="ECO:0000256" key="2">
    <source>
        <dbReference type="ARBA" id="ARBA00022679"/>
    </source>
</evidence>
<gene>
    <name evidence="14" type="primary">moeB</name>
    <name evidence="14" type="ORF">F1188_12470</name>
</gene>
<dbReference type="Pfam" id="PF00899">
    <property type="entry name" value="ThiF"/>
    <property type="match status" value="1"/>
</dbReference>
<dbReference type="GO" id="GO:0008146">
    <property type="term" value="F:sulfotransferase activity"/>
    <property type="evidence" value="ECO:0007669"/>
    <property type="project" value="TreeGrafter"/>
</dbReference>
<dbReference type="CDD" id="cd00757">
    <property type="entry name" value="ThiF_MoeB_HesA_family"/>
    <property type="match status" value="1"/>
</dbReference>
<dbReference type="PANTHER" id="PTHR10953:SF102">
    <property type="entry name" value="ADENYLYLTRANSFERASE AND SULFURTRANSFERASE MOCS3"/>
    <property type="match status" value="1"/>
</dbReference>
<organism evidence="14 15">
    <name type="scientific">Roseospira marina</name>
    <dbReference type="NCBI Taxonomy" id="140057"/>
    <lineage>
        <taxon>Bacteria</taxon>
        <taxon>Pseudomonadati</taxon>
        <taxon>Pseudomonadota</taxon>
        <taxon>Alphaproteobacteria</taxon>
        <taxon>Rhodospirillales</taxon>
        <taxon>Rhodospirillaceae</taxon>
        <taxon>Roseospira</taxon>
    </lineage>
</organism>
<dbReference type="Proteomes" id="UP000324065">
    <property type="component" value="Unassembled WGS sequence"/>
</dbReference>
<accession>A0A5M6IA69</accession>
<evidence type="ECO:0000256" key="11">
    <source>
        <dbReference type="ARBA" id="ARBA00075328"/>
    </source>
</evidence>
<evidence type="ECO:0000256" key="4">
    <source>
        <dbReference type="ARBA" id="ARBA00022840"/>
    </source>
</evidence>
<dbReference type="OrthoDB" id="9804286at2"/>
<dbReference type="GO" id="GO:0005829">
    <property type="term" value="C:cytosol"/>
    <property type="evidence" value="ECO:0007669"/>
    <property type="project" value="TreeGrafter"/>
</dbReference>
<evidence type="ECO:0000256" key="10">
    <source>
        <dbReference type="ARBA" id="ARBA00075110"/>
    </source>
</evidence>
<protein>
    <recommendedName>
        <fullName evidence="9">Molybdopterin-synthase adenylyltransferase</fullName>
        <ecNumber evidence="8">2.7.7.80</ecNumber>
    </recommendedName>
    <alternativeName>
        <fullName evidence="12">MoaD protein adenylase</fullName>
    </alternativeName>
    <alternativeName>
        <fullName evidence="10">Molybdopterin-converting factor subunit 1 adenylase</fullName>
    </alternativeName>
    <alternativeName>
        <fullName evidence="11">Sulfur carrier protein MoaD adenylyltransferase</fullName>
    </alternativeName>
</protein>
<dbReference type="EMBL" id="VWPJ01000011">
    <property type="protein sequence ID" value="KAA5605093.1"/>
    <property type="molecule type" value="Genomic_DNA"/>
</dbReference>
<keyword evidence="15" id="KW-1185">Reference proteome</keyword>
<comment type="function">
    <text evidence="6">Catalyzes the adenylation by ATP of the carboxyl group of the C-terminal glycine of sulfur carrier protein MoaD.</text>
</comment>
<dbReference type="SUPFAM" id="SSF69572">
    <property type="entry name" value="Activating enzymes of the ubiquitin-like proteins"/>
    <property type="match status" value="1"/>
</dbReference>
<comment type="caution">
    <text evidence="14">The sequence shown here is derived from an EMBL/GenBank/DDBJ whole genome shotgun (WGS) entry which is preliminary data.</text>
</comment>
<evidence type="ECO:0000313" key="15">
    <source>
        <dbReference type="Proteomes" id="UP000324065"/>
    </source>
</evidence>
<dbReference type="InterPro" id="IPR000594">
    <property type="entry name" value="ThiF_NAD_FAD-bd"/>
</dbReference>
<dbReference type="InterPro" id="IPR035985">
    <property type="entry name" value="Ubiquitin-activating_enz"/>
</dbReference>
<dbReference type="GO" id="GO:0061605">
    <property type="term" value="F:molybdopterin-synthase adenylyltransferase activity"/>
    <property type="evidence" value="ECO:0007669"/>
    <property type="project" value="UniProtKB-EC"/>
</dbReference>
<dbReference type="InterPro" id="IPR045886">
    <property type="entry name" value="ThiF/MoeB/HesA"/>
</dbReference>
<dbReference type="PANTHER" id="PTHR10953">
    <property type="entry name" value="UBIQUITIN-ACTIVATING ENZYME E1"/>
    <property type="match status" value="1"/>
</dbReference>
<evidence type="ECO:0000256" key="5">
    <source>
        <dbReference type="ARBA" id="ARBA00052218"/>
    </source>
</evidence>
<proteinExistence type="inferred from homology"/>
<dbReference type="NCBIfam" id="NF004281">
    <property type="entry name" value="PRK05690.1"/>
    <property type="match status" value="1"/>
</dbReference>
<name>A0A5M6IA69_9PROT</name>
<dbReference type="AlphaFoldDB" id="A0A5M6IA69"/>
<dbReference type="GO" id="GO:0004792">
    <property type="term" value="F:thiosulfate-cyanide sulfurtransferase activity"/>
    <property type="evidence" value="ECO:0007669"/>
    <property type="project" value="TreeGrafter"/>
</dbReference>
<keyword evidence="3" id="KW-0547">Nucleotide-binding</keyword>
<evidence type="ECO:0000256" key="3">
    <source>
        <dbReference type="ARBA" id="ARBA00022741"/>
    </source>
</evidence>
<dbReference type="EC" id="2.7.7.80" evidence="8"/>
<dbReference type="GO" id="GO:0008641">
    <property type="term" value="F:ubiquitin-like modifier activating enzyme activity"/>
    <property type="evidence" value="ECO:0007669"/>
    <property type="project" value="InterPro"/>
</dbReference>
<comment type="similarity">
    <text evidence="1">Belongs to the HesA/MoeB/ThiF family.</text>
</comment>
<evidence type="ECO:0000259" key="13">
    <source>
        <dbReference type="Pfam" id="PF00899"/>
    </source>
</evidence>
<dbReference type="RefSeq" id="WP_150062763.1">
    <property type="nucleotide sequence ID" value="NZ_JACHII010000009.1"/>
</dbReference>
<dbReference type="GO" id="GO:0005524">
    <property type="term" value="F:ATP binding"/>
    <property type="evidence" value="ECO:0007669"/>
    <property type="project" value="UniProtKB-KW"/>
</dbReference>
<feature type="domain" description="THIF-type NAD/FAD binding fold" evidence="13">
    <location>
        <begin position="11"/>
        <end position="246"/>
    </location>
</feature>
<keyword evidence="2 14" id="KW-0808">Transferase</keyword>
<dbReference type="Gene3D" id="3.40.50.720">
    <property type="entry name" value="NAD(P)-binding Rossmann-like Domain"/>
    <property type="match status" value="1"/>
</dbReference>
<reference evidence="14 15" key="1">
    <citation type="submission" date="2019-09" db="EMBL/GenBank/DDBJ databases">
        <title>Genome sequence of Roseospira marina, one of the more divergent members of the non-sulfur purple photosynthetic bacterial family, the Rhodospirillaceae.</title>
        <authorList>
            <person name="Meyer T."/>
            <person name="Kyndt J."/>
        </authorList>
    </citation>
    <scope>NUCLEOTIDE SEQUENCE [LARGE SCALE GENOMIC DNA]</scope>
    <source>
        <strain evidence="14 15">DSM 15113</strain>
    </source>
</reference>
<evidence type="ECO:0000256" key="1">
    <source>
        <dbReference type="ARBA" id="ARBA00009919"/>
    </source>
</evidence>
<evidence type="ECO:0000256" key="8">
    <source>
        <dbReference type="ARBA" id="ARBA00066884"/>
    </source>
</evidence>
<evidence type="ECO:0000256" key="7">
    <source>
        <dbReference type="ARBA" id="ARBA00063809"/>
    </source>
</evidence>
<sequence>MEFSEEQIRRYARHIVLREVGGEGQARLLGARVLVVGAGGLGSPLILYLAAAGVGAIGVVDPDTVDVSNLQRQVLHGGDTVGQPKVESARRAVARLNPDVRLVPHPTRLTIDTVEDLLAGYDLVCDGSDNFPTRFLLNDACHFARKTLVSAAVLRFDGQLSVYKTHAGGPCYRCIFPAPPPPDMVPSCGEAGILGAVSGVMGTLQATETLKEILGIGRSMAGRLLIHDALEGGFRTVTVKPDPTCPLCGTAPTITDLSIHRAGTGAAAPPS</sequence>
<evidence type="ECO:0000256" key="9">
    <source>
        <dbReference type="ARBA" id="ARBA00073635"/>
    </source>
</evidence>